<dbReference type="Proteomes" id="UP000242700">
    <property type="component" value="Unassembled WGS sequence"/>
</dbReference>
<protein>
    <submittedName>
        <fullName evidence="1">Uncharacterized protein</fullName>
    </submittedName>
</protein>
<dbReference type="AlphaFoldDB" id="A0A1G9BRK7"/>
<organism evidence="1 2">
    <name type="scientific">Jeotgalicoccus aerolatus</name>
    <dbReference type="NCBI Taxonomy" id="709510"/>
    <lineage>
        <taxon>Bacteria</taxon>
        <taxon>Bacillati</taxon>
        <taxon>Bacillota</taxon>
        <taxon>Bacilli</taxon>
        <taxon>Bacillales</taxon>
        <taxon>Staphylococcaceae</taxon>
        <taxon>Jeotgalicoccus</taxon>
    </lineage>
</organism>
<evidence type="ECO:0000313" key="2">
    <source>
        <dbReference type="Proteomes" id="UP000242700"/>
    </source>
</evidence>
<accession>A0A1G9BRK7</accession>
<reference evidence="2" key="1">
    <citation type="submission" date="2016-10" db="EMBL/GenBank/DDBJ databases">
        <authorList>
            <person name="Varghese N."/>
            <person name="Submissions S."/>
        </authorList>
    </citation>
    <scope>NUCLEOTIDE SEQUENCE [LARGE SCALE GENOMIC DNA]</scope>
    <source>
        <strain evidence="2">CGMCC 1.8911</strain>
    </source>
</reference>
<dbReference type="OrthoDB" id="9893506at2"/>
<dbReference type="STRING" id="586411.SAMN05216187_10891"/>
<proteinExistence type="predicted"/>
<gene>
    <name evidence="1" type="ORF">SAMN05216187_10891</name>
</gene>
<sequence>MKGLWFVDKETLCNNMCISKSYFEEIFQKDPRLKSCEYKKGRKVLWETEKAKQFMKDILTEIAE</sequence>
<dbReference type="RefSeq" id="WP_092598445.1">
    <property type="nucleotide sequence ID" value="NZ_FNFI01000008.1"/>
</dbReference>
<evidence type="ECO:0000313" key="1">
    <source>
        <dbReference type="EMBL" id="SDK42087.1"/>
    </source>
</evidence>
<dbReference type="EMBL" id="FNFI01000008">
    <property type="protein sequence ID" value="SDK42087.1"/>
    <property type="molecule type" value="Genomic_DNA"/>
</dbReference>
<name>A0A1G9BRK7_9STAP</name>